<dbReference type="HOGENOM" id="CLU_1613299_0_0_1"/>
<gene>
    <name evidence="1" type="ordered locus">MTR_7g028735</name>
</gene>
<reference evidence="2" key="3">
    <citation type="submission" date="2015-04" db="UniProtKB">
        <authorList>
            <consortium name="EnsemblPlants"/>
        </authorList>
    </citation>
    <scope>IDENTIFICATION</scope>
    <source>
        <strain evidence="2">cv. Jemalong A17</strain>
    </source>
</reference>
<reference evidence="1 3" key="1">
    <citation type="journal article" date="2011" name="Nature">
        <title>The Medicago genome provides insight into the evolution of rhizobial symbioses.</title>
        <authorList>
            <person name="Young N.D."/>
            <person name="Debelle F."/>
            <person name="Oldroyd G.E."/>
            <person name="Geurts R."/>
            <person name="Cannon S.B."/>
            <person name="Udvardi M.K."/>
            <person name="Benedito V.A."/>
            <person name="Mayer K.F."/>
            <person name="Gouzy J."/>
            <person name="Schoof H."/>
            <person name="Van de Peer Y."/>
            <person name="Proost S."/>
            <person name="Cook D.R."/>
            <person name="Meyers B.C."/>
            <person name="Spannagl M."/>
            <person name="Cheung F."/>
            <person name="De Mita S."/>
            <person name="Krishnakumar V."/>
            <person name="Gundlach H."/>
            <person name="Zhou S."/>
            <person name="Mudge J."/>
            <person name="Bharti A.K."/>
            <person name="Murray J.D."/>
            <person name="Naoumkina M.A."/>
            <person name="Rosen B."/>
            <person name="Silverstein K.A."/>
            <person name="Tang H."/>
            <person name="Rombauts S."/>
            <person name="Zhao P.X."/>
            <person name="Zhou P."/>
            <person name="Barbe V."/>
            <person name="Bardou P."/>
            <person name="Bechner M."/>
            <person name="Bellec A."/>
            <person name="Berger A."/>
            <person name="Berges H."/>
            <person name="Bidwell S."/>
            <person name="Bisseling T."/>
            <person name="Choisne N."/>
            <person name="Couloux A."/>
            <person name="Denny R."/>
            <person name="Deshpande S."/>
            <person name="Dai X."/>
            <person name="Doyle J.J."/>
            <person name="Dudez A.M."/>
            <person name="Farmer A.D."/>
            <person name="Fouteau S."/>
            <person name="Franken C."/>
            <person name="Gibelin C."/>
            <person name="Gish J."/>
            <person name="Goldstein S."/>
            <person name="Gonzalez A.J."/>
            <person name="Green P.J."/>
            <person name="Hallab A."/>
            <person name="Hartog M."/>
            <person name="Hua A."/>
            <person name="Humphray S.J."/>
            <person name="Jeong D.H."/>
            <person name="Jing Y."/>
            <person name="Jocker A."/>
            <person name="Kenton S.M."/>
            <person name="Kim D.J."/>
            <person name="Klee K."/>
            <person name="Lai H."/>
            <person name="Lang C."/>
            <person name="Lin S."/>
            <person name="Macmil S.L."/>
            <person name="Magdelenat G."/>
            <person name="Matthews L."/>
            <person name="McCorrison J."/>
            <person name="Monaghan E.L."/>
            <person name="Mun J.H."/>
            <person name="Najar F.Z."/>
            <person name="Nicholson C."/>
            <person name="Noirot C."/>
            <person name="O'Bleness M."/>
            <person name="Paule C.R."/>
            <person name="Poulain J."/>
            <person name="Prion F."/>
            <person name="Qin B."/>
            <person name="Qu C."/>
            <person name="Retzel E.F."/>
            <person name="Riddle C."/>
            <person name="Sallet E."/>
            <person name="Samain S."/>
            <person name="Samson N."/>
            <person name="Sanders I."/>
            <person name="Saurat O."/>
            <person name="Scarpelli C."/>
            <person name="Schiex T."/>
            <person name="Segurens B."/>
            <person name="Severin A.J."/>
            <person name="Sherrier D.J."/>
            <person name="Shi R."/>
            <person name="Sims S."/>
            <person name="Singer S.R."/>
            <person name="Sinharoy S."/>
            <person name="Sterck L."/>
            <person name="Viollet A."/>
            <person name="Wang B.B."/>
            <person name="Wang K."/>
            <person name="Wang M."/>
            <person name="Wang X."/>
            <person name="Warfsmann J."/>
            <person name="Weissenbach J."/>
            <person name="White D.D."/>
            <person name="White J.D."/>
            <person name="Wiley G.B."/>
            <person name="Wincker P."/>
            <person name="Xing Y."/>
            <person name="Yang L."/>
            <person name="Yao Z."/>
            <person name="Ying F."/>
            <person name="Zhai J."/>
            <person name="Zhou L."/>
            <person name="Zuber A."/>
            <person name="Denarie J."/>
            <person name="Dixon R.A."/>
            <person name="May G.D."/>
            <person name="Schwartz D.C."/>
            <person name="Rogers J."/>
            <person name="Quetier F."/>
            <person name="Town C.D."/>
            <person name="Roe B.A."/>
        </authorList>
    </citation>
    <scope>NUCLEOTIDE SEQUENCE [LARGE SCALE GENOMIC DNA]</scope>
    <source>
        <strain evidence="1">A17</strain>
        <strain evidence="2 3">cv. Jemalong A17</strain>
    </source>
</reference>
<organism evidence="1 3">
    <name type="scientific">Medicago truncatula</name>
    <name type="common">Barrel medic</name>
    <name type="synonym">Medicago tribuloides</name>
    <dbReference type="NCBI Taxonomy" id="3880"/>
    <lineage>
        <taxon>Eukaryota</taxon>
        <taxon>Viridiplantae</taxon>
        <taxon>Streptophyta</taxon>
        <taxon>Embryophyta</taxon>
        <taxon>Tracheophyta</taxon>
        <taxon>Spermatophyta</taxon>
        <taxon>Magnoliopsida</taxon>
        <taxon>eudicotyledons</taxon>
        <taxon>Gunneridae</taxon>
        <taxon>Pentapetalae</taxon>
        <taxon>rosids</taxon>
        <taxon>fabids</taxon>
        <taxon>Fabales</taxon>
        <taxon>Fabaceae</taxon>
        <taxon>Papilionoideae</taxon>
        <taxon>50 kb inversion clade</taxon>
        <taxon>NPAAA clade</taxon>
        <taxon>Hologalegina</taxon>
        <taxon>IRL clade</taxon>
        <taxon>Trifolieae</taxon>
        <taxon>Medicago</taxon>
    </lineage>
</organism>
<evidence type="ECO:0000313" key="1">
    <source>
        <dbReference type="EMBL" id="KEH21977.1"/>
    </source>
</evidence>
<accession>A0A072TX22</accession>
<proteinExistence type="predicted"/>
<dbReference type="AlphaFoldDB" id="A0A072TX22"/>
<keyword evidence="3" id="KW-1185">Reference proteome</keyword>
<dbReference type="Proteomes" id="UP000002051">
    <property type="component" value="Unassembled WGS sequence"/>
</dbReference>
<protein>
    <submittedName>
        <fullName evidence="1 2">Uncharacterized protein</fullName>
    </submittedName>
</protein>
<name>A0A072TX22_MEDTR</name>
<evidence type="ECO:0000313" key="3">
    <source>
        <dbReference type="Proteomes" id="UP000002051"/>
    </source>
</evidence>
<dbReference type="EnsemblPlants" id="KEH21977">
    <property type="protein sequence ID" value="KEH21977"/>
    <property type="gene ID" value="MTR_7g028735"/>
</dbReference>
<sequence length="165" mass="19137">MPLKSKPIQHSKLAVNILDLDVKLYVIDKDKALYQDQGKIMWKSTLYGSSIWNGILCTKDQFWLLICPVRMNEWQRRQIMLRCDGNGFQNGGDESSRWDERTAIHTPGKSYDNGNKHMKVLFGFQDVLEIIDSGFEEPATDATELQRVPQIELKKKDYKALFLIK</sequence>
<reference evidence="1 3" key="2">
    <citation type="journal article" date="2014" name="BMC Genomics">
        <title>An improved genome release (version Mt4.0) for the model legume Medicago truncatula.</title>
        <authorList>
            <person name="Tang H."/>
            <person name="Krishnakumar V."/>
            <person name="Bidwell S."/>
            <person name="Rosen B."/>
            <person name="Chan A."/>
            <person name="Zhou S."/>
            <person name="Gentzbittel L."/>
            <person name="Childs K.L."/>
            <person name="Yandell M."/>
            <person name="Gundlach H."/>
            <person name="Mayer K.F."/>
            <person name="Schwartz D.C."/>
            <person name="Town C.D."/>
        </authorList>
    </citation>
    <scope>GENOME REANNOTATION</scope>
    <source>
        <strain evidence="1">A17</strain>
        <strain evidence="2 3">cv. Jemalong A17</strain>
    </source>
</reference>
<evidence type="ECO:0000313" key="2">
    <source>
        <dbReference type="EnsemblPlants" id="KEH21977"/>
    </source>
</evidence>
<dbReference type="EMBL" id="CM001223">
    <property type="protein sequence ID" value="KEH21977.1"/>
    <property type="molecule type" value="Genomic_DNA"/>
</dbReference>